<organism evidence="1 2">
    <name type="scientific">Hibiscus syriacus</name>
    <name type="common">Rose of Sharon</name>
    <dbReference type="NCBI Taxonomy" id="106335"/>
    <lineage>
        <taxon>Eukaryota</taxon>
        <taxon>Viridiplantae</taxon>
        <taxon>Streptophyta</taxon>
        <taxon>Embryophyta</taxon>
        <taxon>Tracheophyta</taxon>
        <taxon>Spermatophyta</taxon>
        <taxon>Magnoliopsida</taxon>
        <taxon>eudicotyledons</taxon>
        <taxon>Gunneridae</taxon>
        <taxon>Pentapetalae</taxon>
        <taxon>rosids</taxon>
        <taxon>malvids</taxon>
        <taxon>Malvales</taxon>
        <taxon>Malvaceae</taxon>
        <taxon>Malvoideae</taxon>
        <taxon>Hibiscus</taxon>
    </lineage>
</organism>
<evidence type="ECO:0000313" key="1">
    <source>
        <dbReference type="EMBL" id="KAE8699655.1"/>
    </source>
</evidence>
<keyword evidence="2" id="KW-1185">Reference proteome</keyword>
<dbReference type="AlphaFoldDB" id="A0A6A3A923"/>
<evidence type="ECO:0000313" key="2">
    <source>
        <dbReference type="Proteomes" id="UP000436088"/>
    </source>
</evidence>
<sequence length="184" mass="20238">MYRHEPPDDDYQLFITIEVSLETANDPPASSTTQMVSDHGDINDIDPLVQPFELSSAADSESSSTVNKFLNTDLMACLLTPWQHIFSARRMGKNVLSSAQEWLATTHRSIQAASSSSQPEDVEILSKDDYGLAKGNSRLSFNEQQVELNYTNKPSIKIGGQNDSLSAKVDQGMGLEAASNERKL</sequence>
<gene>
    <name evidence="1" type="ORF">F3Y22_tig00110575pilonHSYRG00059</name>
</gene>
<name>A0A6A3A923_HIBSY</name>
<accession>A0A6A3A923</accession>
<proteinExistence type="predicted"/>
<dbReference type="EMBL" id="VEPZ02001035">
    <property type="protein sequence ID" value="KAE8699655.1"/>
    <property type="molecule type" value="Genomic_DNA"/>
</dbReference>
<dbReference type="Proteomes" id="UP000436088">
    <property type="component" value="Unassembled WGS sequence"/>
</dbReference>
<reference evidence="1" key="1">
    <citation type="submission" date="2019-09" db="EMBL/GenBank/DDBJ databases">
        <title>Draft genome information of white flower Hibiscus syriacus.</title>
        <authorList>
            <person name="Kim Y.-M."/>
        </authorList>
    </citation>
    <scope>NUCLEOTIDE SEQUENCE [LARGE SCALE GENOMIC DNA]</scope>
    <source>
        <strain evidence="1">YM2019G1</strain>
    </source>
</reference>
<protein>
    <submittedName>
        <fullName evidence="1">Uncharacterized protein</fullName>
    </submittedName>
</protein>
<comment type="caution">
    <text evidence="1">The sequence shown here is derived from an EMBL/GenBank/DDBJ whole genome shotgun (WGS) entry which is preliminary data.</text>
</comment>